<keyword evidence="3" id="KW-0808">Transferase</keyword>
<comment type="subcellular location">
    <subcellularLocation>
        <location evidence="1">Membrane</location>
        <topology evidence="1">Multi-pass membrane protein</topology>
    </subcellularLocation>
</comment>
<evidence type="ECO:0000256" key="4">
    <source>
        <dbReference type="ARBA" id="ARBA00022692"/>
    </source>
</evidence>
<dbReference type="InterPro" id="IPR003362">
    <property type="entry name" value="Bact_transf"/>
</dbReference>
<dbReference type="STRING" id="465721.ACG33_10220"/>
<dbReference type="NCBIfam" id="TIGR03025">
    <property type="entry name" value="EPS_sugtrans"/>
    <property type="match status" value="1"/>
</dbReference>
<keyword evidence="6 7" id="KW-0472">Membrane</keyword>
<gene>
    <name evidence="9" type="ORF">ACG33_10220</name>
</gene>
<evidence type="ECO:0000259" key="8">
    <source>
        <dbReference type="Pfam" id="PF02397"/>
    </source>
</evidence>
<feature type="transmembrane region" description="Helical" evidence="7">
    <location>
        <begin position="110"/>
        <end position="132"/>
    </location>
</feature>
<sequence length="465" mass="52652">MRIFQHYWQLHLAILAAVEAVIFFLAPYAGALARFETVHIQEVEQGLGSLLSRAILFAGVMFISMAAMGLYNSRQRSRLPGMLARVAASVISGALVVAVMFYLMPGLYMGRGALLLATALALGGVMVVRILFDTLVKDDVFKRRVLVYGAGRRAESISGLRRRSDRRGFNVVGYIPADGDDHIGVPHLVRLQEHESLLAWCRSRRVDEIVVAMDDRRRHFPMEQLLECRLEGIEVVDLVSFLERETGKLHLDILNPSWMIFSDGFRQGRLHGALERSFDIGASLALLIVAAPFMLVTALAIKLTEGLRAPVFYRQVRVGQHGKPFQLLKFRSMRQDAERDGACWAQKNDSRVTRVGAIIRTTRIDELPQILNVLRGEMSFVGPRPERPEFVGQLNERIPYYRERHSIKPGITGWAQLCYPYGSSEQDAIEKLQYDLFYVKNHSLLFYLAILVQTVEVILWRKGAR</sequence>
<dbReference type="InterPro" id="IPR017475">
    <property type="entry name" value="EPS_sugar_tfrase"/>
</dbReference>
<evidence type="ECO:0000256" key="5">
    <source>
        <dbReference type="ARBA" id="ARBA00022989"/>
    </source>
</evidence>
<dbReference type="GO" id="GO:0009242">
    <property type="term" value="P:colanic acid biosynthetic process"/>
    <property type="evidence" value="ECO:0007669"/>
    <property type="project" value="TreeGrafter"/>
</dbReference>
<keyword evidence="5 7" id="KW-1133">Transmembrane helix</keyword>
<feature type="transmembrane region" description="Helical" evidence="7">
    <location>
        <begin position="12"/>
        <end position="30"/>
    </location>
</feature>
<keyword evidence="4 7" id="KW-0812">Transmembrane</keyword>
<dbReference type="EMBL" id="CP011971">
    <property type="protein sequence ID" value="AMN47470.1"/>
    <property type="molecule type" value="Genomic_DNA"/>
</dbReference>
<dbReference type="GO" id="GO:0089702">
    <property type="term" value="F:undecaprenyl-phosphate glucose phosphotransferase activity"/>
    <property type="evidence" value="ECO:0007669"/>
    <property type="project" value="TreeGrafter"/>
</dbReference>
<evidence type="ECO:0000256" key="1">
    <source>
        <dbReference type="ARBA" id="ARBA00004141"/>
    </source>
</evidence>
<comment type="similarity">
    <text evidence="2">Belongs to the bacterial sugar transferase family.</text>
</comment>
<name>A0A127FCS1_STEDE</name>
<protein>
    <recommendedName>
        <fullName evidence="8">Bacterial sugar transferase domain-containing protein</fullName>
    </recommendedName>
</protein>
<keyword evidence="10" id="KW-1185">Reference proteome</keyword>
<proteinExistence type="inferred from homology"/>
<evidence type="ECO:0000313" key="9">
    <source>
        <dbReference type="EMBL" id="AMN47470.1"/>
    </source>
</evidence>
<organism evidence="9 10">
    <name type="scientific">Steroidobacter denitrificans</name>
    <dbReference type="NCBI Taxonomy" id="465721"/>
    <lineage>
        <taxon>Bacteria</taxon>
        <taxon>Pseudomonadati</taxon>
        <taxon>Pseudomonadota</taxon>
        <taxon>Gammaproteobacteria</taxon>
        <taxon>Steroidobacterales</taxon>
        <taxon>Steroidobacteraceae</taxon>
        <taxon>Steroidobacter</taxon>
    </lineage>
</organism>
<dbReference type="Pfam" id="PF02397">
    <property type="entry name" value="Bac_transf"/>
    <property type="match status" value="1"/>
</dbReference>
<dbReference type="Proteomes" id="UP000070250">
    <property type="component" value="Chromosome"/>
</dbReference>
<evidence type="ECO:0000313" key="10">
    <source>
        <dbReference type="Proteomes" id="UP000070250"/>
    </source>
</evidence>
<dbReference type="KEGG" id="sdf:ACG33_10220"/>
<dbReference type="NCBIfam" id="TIGR03013">
    <property type="entry name" value="EpsB_2"/>
    <property type="match status" value="1"/>
</dbReference>
<dbReference type="PANTHER" id="PTHR30576:SF21">
    <property type="entry name" value="UDP-GLUCOSE:UNDECAPRENYL-PHOSPHATE GLUCOSE-1-PHOSPHATE TRANSFERASE"/>
    <property type="match status" value="1"/>
</dbReference>
<accession>A0A127FCS1</accession>
<feature type="transmembrane region" description="Helical" evidence="7">
    <location>
        <begin position="278"/>
        <end position="301"/>
    </location>
</feature>
<reference evidence="9 10" key="1">
    <citation type="submission" date="2015-06" db="EMBL/GenBank/DDBJ databases">
        <title>A Comprehensive Approach to Explore the Metabolic and Phylogenetic Diversity of Bacterial Steroid Degradation in the Environment: Testosterone as an Example.</title>
        <authorList>
            <person name="Yang F.-C."/>
            <person name="Chen Y.-L."/>
            <person name="Yu C.-P."/>
            <person name="Tang S.-L."/>
            <person name="Wang P.-H."/>
            <person name="Ismail W."/>
            <person name="Wang C.-H."/>
            <person name="Yang C.-Y."/>
            <person name="Chiang Y.-R."/>
        </authorList>
    </citation>
    <scope>NUCLEOTIDE SEQUENCE [LARGE SCALE GENOMIC DNA]</scope>
    <source>
        <strain evidence="9 10">DSM 18526</strain>
    </source>
</reference>
<evidence type="ECO:0000256" key="6">
    <source>
        <dbReference type="ARBA" id="ARBA00023136"/>
    </source>
</evidence>
<dbReference type="PATRIC" id="fig|465721.4.peg.2174"/>
<evidence type="ECO:0000256" key="2">
    <source>
        <dbReference type="ARBA" id="ARBA00006464"/>
    </source>
</evidence>
<dbReference type="InterPro" id="IPR017464">
    <property type="entry name" value="Sugar_tfrase_EpsB_2"/>
</dbReference>
<dbReference type="GO" id="GO:0016020">
    <property type="term" value="C:membrane"/>
    <property type="evidence" value="ECO:0007669"/>
    <property type="project" value="UniProtKB-SubCell"/>
</dbReference>
<dbReference type="PANTHER" id="PTHR30576">
    <property type="entry name" value="COLANIC BIOSYNTHESIS UDP-GLUCOSE LIPID CARRIER TRANSFERASE"/>
    <property type="match status" value="1"/>
</dbReference>
<dbReference type="AlphaFoldDB" id="A0A127FCS1"/>
<feature type="transmembrane region" description="Helical" evidence="7">
    <location>
        <begin position="50"/>
        <end position="71"/>
    </location>
</feature>
<evidence type="ECO:0000256" key="3">
    <source>
        <dbReference type="ARBA" id="ARBA00022679"/>
    </source>
</evidence>
<feature type="transmembrane region" description="Helical" evidence="7">
    <location>
        <begin position="83"/>
        <end position="104"/>
    </location>
</feature>
<evidence type="ECO:0000256" key="7">
    <source>
        <dbReference type="SAM" id="Phobius"/>
    </source>
</evidence>
<dbReference type="Gene3D" id="3.40.50.720">
    <property type="entry name" value="NAD(P)-binding Rossmann-like Domain"/>
    <property type="match status" value="1"/>
</dbReference>
<feature type="domain" description="Bacterial sugar transferase" evidence="8">
    <location>
        <begin position="276"/>
        <end position="459"/>
    </location>
</feature>